<feature type="region of interest" description="Disordered" evidence="1">
    <location>
        <begin position="1"/>
        <end position="21"/>
    </location>
</feature>
<accession>A0A4Y7TM48</accession>
<dbReference type="EMBL" id="QPFP01000009">
    <property type="protein sequence ID" value="TEB34599.1"/>
    <property type="molecule type" value="Genomic_DNA"/>
</dbReference>
<evidence type="ECO:0000313" key="3">
    <source>
        <dbReference type="Proteomes" id="UP000298030"/>
    </source>
</evidence>
<evidence type="ECO:0000256" key="1">
    <source>
        <dbReference type="SAM" id="MobiDB-lite"/>
    </source>
</evidence>
<feature type="compositionally biased region" description="Low complexity" evidence="1">
    <location>
        <begin position="518"/>
        <end position="545"/>
    </location>
</feature>
<dbReference type="InterPro" id="IPR015943">
    <property type="entry name" value="WD40/YVTN_repeat-like_dom_sf"/>
</dbReference>
<dbReference type="OrthoDB" id="64353at2759"/>
<dbReference type="InterPro" id="IPR036322">
    <property type="entry name" value="WD40_repeat_dom_sf"/>
</dbReference>
<proteinExistence type="predicted"/>
<dbReference type="AlphaFoldDB" id="A0A4Y7TM48"/>
<name>A0A4Y7TM48_COPMI</name>
<feature type="compositionally biased region" description="Basic residues" evidence="1">
    <location>
        <begin position="546"/>
        <end position="558"/>
    </location>
</feature>
<feature type="region of interest" description="Disordered" evidence="1">
    <location>
        <begin position="417"/>
        <end position="568"/>
    </location>
</feature>
<dbReference type="Gene3D" id="2.130.10.10">
    <property type="entry name" value="YVTN repeat-like/Quinoprotein amine dehydrogenase"/>
    <property type="match status" value="1"/>
</dbReference>
<dbReference type="PANTHER" id="PTHR43991:SF9">
    <property type="entry name" value="DUF2415 DOMAIN-CONTAINING PROTEIN"/>
    <property type="match status" value="1"/>
</dbReference>
<protein>
    <recommendedName>
        <fullName evidence="4">DUF2415 domain-containing protein</fullName>
    </recommendedName>
</protein>
<evidence type="ECO:0000313" key="2">
    <source>
        <dbReference type="EMBL" id="TEB34599.1"/>
    </source>
</evidence>
<dbReference type="STRING" id="71717.A0A4Y7TM48"/>
<feature type="compositionally biased region" description="Acidic residues" evidence="1">
    <location>
        <begin position="425"/>
        <end position="436"/>
    </location>
</feature>
<keyword evidence="3" id="KW-1185">Reference proteome</keyword>
<dbReference type="Proteomes" id="UP000298030">
    <property type="component" value="Unassembled WGS sequence"/>
</dbReference>
<gene>
    <name evidence="2" type="ORF">FA13DRAFT_1789011</name>
</gene>
<evidence type="ECO:0008006" key="4">
    <source>
        <dbReference type="Google" id="ProtNLM"/>
    </source>
</evidence>
<sequence>MAATTAGPSTAPPTAPSYLTPKPTAIAQGRLAIDHPQLRDLLVCRQERGLVSYLKDNYIVEQNLLAPGAPVHTVVDLSFTPSSLNALAVGPNDEDTLFAAGGSWHADLHLSYHQSNGSSSSNILWQRDTKLNGTLNNSVLLTKNQGGVEPRVGVTNNDCTFRMYECAVRRQDNGSDDDDEDYRGDVLQCVGGMALDTCANFASMSPSGRTLLSVGDSPNLYLHNVRGSSRLTFYPIAVLPIPLPTNTPPHYPTTRPSTFTASFSTAFSHDSLQFAVGSQEGVVGIWDIRHASRPTKIWQVDKMRAMGVGNMGAATGSISWDPSDWFHSRAPAWSIRNVKFIGGNRPDGKEYLVFTEHTSLMHIVNAKTLELEEIVRIPSRMADPPPPTPPIYSSEVPSSPLAYIQLGIPARLLSLGPADRRPSVSDEEPEFVEDDPDAHGPSSSGDRDDEAGGTLFSPSTILDMAFSGFGGAQTGASDTADPGPSQASTSSSRARRRRGLVFPYSAERLTPPLPADLPLPIHGSAASSRLSSPGGRRSPSASTSSRRFRRSSRTRINKSRPCNSNPDYIISDGYAFPAQTAELDYRRVESDEEQEDPLQLEQGLDIAGMCSDPTGGWLYVGTTRGVVEWGLV</sequence>
<dbReference type="SUPFAM" id="SSF50978">
    <property type="entry name" value="WD40 repeat-like"/>
    <property type="match status" value="1"/>
</dbReference>
<organism evidence="2 3">
    <name type="scientific">Coprinellus micaceus</name>
    <name type="common">Glistening ink-cap mushroom</name>
    <name type="synonym">Coprinus micaceus</name>
    <dbReference type="NCBI Taxonomy" id="71717"/>
    <lineage>
        <taxon>Eukaryota</taxon>
        <taxon>Fungi</taxon>
        <taxon>Dikarya</taxon>
        <taxon>Basidiomycota</taxon>
        <taxon>Agaricomycotina</taxon>
        <taxon>Agaricomycetes</taxon>
        <taxon>Agaricomycetidae</taxon>
        <taxon>Agaricales</taxon>
        <taxon>Agaricineae</taxon>
        <taxon>Psathyrellaceae</taxon>
        <taxon>Coprinellus</taxon>
    </lineage>
</organism>
<reference evidence="2 3" key="1">
    <citation type="journal article" date="2019" name="Nat. Ecol. Evol.">
        <title>Megaphylogeny resolves global patterns of mushroom evolution.</title>
        <authorList>
            <person name="Varga T."/>
            <person name="Krizsan K."/>
            <person name="Foldi C."/>
            <person name="Dima B."/>
            <person name="Sanchez-Garcia M."/>
            <person name="Sanchez-Ramirez S."/>
            <person name="Szollosi G.J."/>
            <person name="Szarkandi J.G."/>
            <person name="Papp V."/>
            <person name="Albert L."/>
            <person name="Andreopoulos W."/>
            <person name="Angelini C."/>
            <person name="Antonin V."/>
            <person name="Barry K.W."/>
            <person name="Bougher N.L."/>
            <person name="Buchanan P."/>
            <person name="Buyck B."/>
            <person name="Bense V."/>
            <person name="Catcheside P."/>
            <person name="Chovatia M."/>
            <person name="Cooper J."/>
            <person name="Damon W."/>
            <person name="Desjardin D."/>
            <person name="Finy P."/>
            <person name="Geml J."/>
            <person name="Haridas S."/>
            <person name="Hughes K."/>
            <person name="Justo A."/>
            <person name="Karasinski D."/>
            <person name="Kautmanova I."/>
            <person name="Kiss B."/>
            <person name="Kocsube S."/>
            <person name="Kotiranta H."/>
            <person name="LaButti K.M."/>
            <person name="Lechner B.E."/>
            <person name="Liimatainen K."/>
            <person name="Lipzen A."/>
            <person name="Lukacs Z."/>
            <person name="Mihaltcheva S."/>
            <person name="Morgado L.N."/>
            <person name="Niskanen T."/>
            <person name="Noordeloos M.E."/>
            <person name="Ohm R.A."/>
            <person name="Ortiz-Santana B."/>
            <person name="Ovrebo C."/>
            <person name="Racz N."/>
            <person name="Riley R."/>
            <person name="Savchenko A."/>
            <person name="Shiryaev A."/>
            <person name="Soop K."/>
            <person name="Spirin V."/>
            <person name="Szebenyi C."/>
            <person name="Tomsovsky M."/>
            <person name="Tulloss R.E."/>
            <person name="Uehling J."/>
            <person name="Grigoriev I.V."/>
            <person name="Vagvolgyi C."/>
            <person name="Papp T."/>
            <person name="Martin F.M."/>
            <person name="Miettinen O."/>
            <person name="Hibbett D.S."/>
            <person name="Nagy L.G."/>
        </authorList>
    </citation>
    <scope>NUCLEOTIDE SEQUENCE [LARGE SCALE GENOMIC DNA]</scope>
    <source>
        <strain evidence="2 3">FP101781</strain>
    </source>
</reference>
<dbReference type="PANTHER" id="PTHR43991">
    <property type="entry name" value="WD REPEAT PROTEIN (AFU_ORTHOLOGUE AFUA_8G05640)-RELATED"/>
    <property type="match status" value="1"/>
</dbReference>
<comment type="caution">
    <text evidence="2">The sequence shown here is derived from an EMBL/GenBank/DDBJ whole genome shotgun (WGS) entry which is preliminary data.</text>
</comment>